<dbReference type="KEGG" id="tee:Tel_01560"/>
<dbReference type="InterPro" id="IPR032710">
    <property type="entry name" value="NTF2-like_dom_sf"/>
</dbReference>
<evidence type="ECO:0000313" key="2">
    <source>
        <dbReference type="Proteomes" id="UP000055136"/>
    </source>
</evidence>
<protein>
    <recommendedName>
        <fullName evidence="3">SnoaL-like domain-containing protein</fullName>
    </recommendedName>
</protein>
<dbReference type="AlphaFoldDB" id="A0A0S2THP5"/>
<keyword evidence="2" id="KW-1185">Reference proteome</keyword>
<evidence type="ECO:0008006" key="3">
    <source>
        <dbReference type="Google" id="ProtNLM"/>
    </source>
</evidence>
<gene>
    <name evidence="1" type="ORF">Tel_01560</name>
</gene>
<dbReference type="EMBL" id="CP013099">
    <property type="protein sequence ID" value="ALP54694.1"/>
    <property type="molecule type" value="Genomic_DNA"/>
</dbReference>
<reference evidence="1" key="1">
    <citation type="submission" date="2015-10" db="EMBL/GenBank/DDBJ databases">
        <title>Description of Candidatus Tenderia electrophaga gen. nov, sp. nov., an Uncultivated Electroautotroph from a Biocathode Enrichment.</title>
        <authorList>
            <person name="Eddie B.J."/>
            <person name="Malanoski A.P."/>
            <person name="Wang Z."/>
            <person name="Hall R.J."/>
            <person name="Oh S.D."/>
            <person name="Heiner C."/>
            <person name="Lin B."/>
            <person name="Strycharz-Glaven S.M."/>
        </authorList>
    </citation>
    <scope>NUCLEOTIDE SEQUENCE [LARGE SCALE GENOMIC DNA]</scope>
    <source>
        <strain evidence="1">NRL1</strain>
    </source>
</reference>
<dbReference type="Gene3D" id="3.10.450.50">
    <property type="match status" value="1"/>
</dbReference>
<sequence>MPDLTPQQIIDAYLEAIEARDFERARRHLDDRHFQYRSPVLNSDGADEFIANISHIGAILARIERRHIFVDGADVCHVLRFITSWSTATATDVVQWSKVKDGKIRSIETFFDARVYREMFTLEGE</sequence>
<evidence type="ECO:0000313" key="1">
    <source>
        <dbReference type="EMBL" id="ALP54694.1"/>
    </source>
</evidence>
<proteinExistence type="predicted"/>
<dbReference type="Proteomes" id="UP000055136">
    <property type="component" value="Chromosome"/>
</dbReference>
<organism evidence="1 2">
    <name type="scientific">Candidatus Tenderia electrophaga</name>
    <dbReference type="NCBI Taxonomy" id="1748243"/>
    <lineage>
        <taxon>Bacteria</taxon>
        <taxon>Pseudomonadati</taxon>
        <taxon>Pseudomonadota</taxon>
        <taxon>Gammaproteobacteria</taxon>
        <taxon>Candidatus Tenderiales</taxon>
        <taxon>Candidatus Tenderiaceae</taxon>
        <taxon>Candidatus Tenderia</taxon>
    </lineage>
</organism>
<dbReference type="SUPFAM" id="SSF54427">
    <property type="entry name" value="NTF2-like"/>
    <property type="match status" value="1"/>
</dbReference>
<name>A0A0S2THP5_9GAMM</name>
<accession>A0A0S2THP5</accession>